<feature type="signal peptide" evidence="3">
    <location>
        <begin position="1"/>
        <end position="19"/>
    </location>
</feature>
<dbReference type="GO" id="GO:0000272">
    <property type="term" value="P:polysaccharide catabolic process"/>
    <property type="evidence" value="ECO:0007669"/>
    <property type="project" value="TreeGrafter"/>
</dbReference>
<dbReference type="AlphaFoldDB" id="L8WHV6"/>
<comment type="similarity">
    <text evidence="2">Belongs to the glycosyl hydrolase 88 family.</text>
</comment>
<name>L8WHV6_THACA</name>
<dbReference type="OMA" id="WLAYEYT"/>
<dbReference type="OrthoDB" id="2317065at2759"/>
<evidence type="ECO:0000256" key="3">
    <source>
        <dbReference type="SAM" id="SignalP"/>
    </source>
</evidence>
<proteinExistence type="inferred from homology"/>
<evidence type="ECO:0000256" key="1">
    <source>
        <dbReference type="ARBA" id="ARBA00022801"/>
    </source>
</evidence>
<dbReference type="InterPro" id="IPR052369">
    <property type="entry name" value="UG_Glycosaminoglycan_Hydrolase"/>
</dbReference>
<reference evidence="4 5" key="1">
    <citation type="journal article" date="2013" name="Nat. Commun.">
        <title>The evolution and pathogenic mechanisms of the rice sheath blight pathogen.</title>
        <authorList>
            <person name="Zheng A."/>
            <person name="Lin R."/>
            <person name="Xu L."/>
            <person name="Qin P."/>
            <person name="Tang C."/>
            <person name="Ai P."/>
            <person name="Zhang D."/>
            <person name="Liu Y."/>
            <person name="Sun Z."/>
            <person name="Feng H."/>
            <person name="Wang Y."/>
            <person name="Chen Y."/>
            <person name="Liang X."/>
            <person name="Fu R."/>
            <person name="Li Q."/>
            <person name="Zhang J."/>
            <person name="Yu X."/>
            <person name="Xie Z."/>
            <person name="Ding L."/>
            <person name="Guan P."/>
            <person name="Tang J."/>
            <person name="Liang Y."/>
            <person name="Wang S."/>
            <person name="Deng Q."/>
            <person name="Li S."/>
            <person name="Zhu J."/>
            <person name="Wang L."/>
            <person name="Liu H."/>
            <person name="Li P."/>
        </authorList>
    </citation>
    <scope>NUCLEOTIDE SEQUENCE [LARGE SCALE GENOMIC DNA]</scope>
    <source>
        <strain evidence="5">AG-1 IA</strain>
    </source>
</reference>
<dbReference type="InterPro" id="IPR008928">
    <property type="entry name" value="6-hairpin_glycosidase_sf"/>
</dbReference>
<dbReference type="PANTHER" id="PTHR36845:SF1">
    <property type="entry name" value="HYDROLASE, PUTATIVE (AFU_ORTHOLOGUE AFUA_7G05090)-RELATED"/>
    <property type="match status" value="1"/>
</dbReference>
<evidence type="ECO:0000313" key="5">
    <source>
        <dbReference type="Proteomes" id="UP000011668"/>
    </source>
</evidence>
<accession>L8WHV6</accession>
<dbReference type="InterPro" id="IPR012341">
    <property type="entry name" value="6hp_glycosidase-like_sf"/>
</dbReference>
<dbReference type="HOGENOM" id="CLU_027158_2_1_1"/>
<organism evidence="4 5">
    <name type="scientific">Thanatephorus cucumeris (strain AG1-IA)</name>
    <name type="common">Rice sheath blight fungus</name>
    <name type="synonym">Rhizoctonia solani</name>
    <dbReference type="NCBI Taxonomy" id="983506"/>
    <lineage>
        <taxon>Eukaryota</taxon>
        <taxon>Fungi</taxon>
        <taxon>Dikarya</taxon>
        <taxon>Basidiomycota</taxon>
        <taxon>Agaricomycotina</taxon>
        <taxon>Agaricomycetes</taxon>
        <taxon>Cantharellales</taxon>
        <taxon>Ceratobasidiaceae</taxon>
        <taxon>Rhizoctonia</taxon>
        <taxon>Rhizoctonia solani AG-1</taxon>
    </lineage>
</organism>
<feature type="chain" id="PRO_5003997324" evidence="3">
    <location>
        <begin position="20"/>
        <end position="367"/>
    </location>
</feature>
<keyword evidence="3" id="KW-0732">Signal</keyword>
<dbReference type="Proteomes" id="UP000011668">
    <property type="component" value="Unassembled WGS sequence"/>
</dbReference>
<dbReference type="Gene3D" id="1.50.10.10">
    <property type="match status" value="2"/>
</dbReference>
<dbReference type="SUPFAM" id="SSF48208">
    <property type="entry name" value="Six-hairpin glycosidases"/>
    <property type="match status" value="1"/>
</dbReference>
<dbReference type="PANTHER" id="PTHR36845">
    <property type="entry name" value="HYDROLASE, PUTATIVE (AFU_ORTHOLOGUE AFUA_7G05090)-RELATED"/>
    <property type="match status" value="1"/>
</dbReference>
<dbReference type="EMBL" id="AFRT01003554">
    <property type="protein sequence ID" value="ELU36373.1"/>
    <property type="molecule type" value="Genomic_DNA"/>
</dbReference>
<gene>
    <name evidence="4" type="ORF">AG1IA_09597</name>
</gene>
<evidence type="ECO:0000256" key="2">
    <source>
        <dbReference type="ARBA" id="ARBA00038358"/>
    </source>
</evidence>
<keyword evidence="1 4" id="KW-0378">Hydrolase</keyword>
<comment type="caution">
    <text evidence="4">The sequence shown here is derived from an EMBL/GenBank/DDBJ whole genome shotgun (WGS) entry which is preliminary data.</text>
</comment>
<keyword evidence="5" id="KW-1185">Reference proteome</keyword>
<sequence length="367" mass="40883">MMWSLSLLSSVLFLHRSLALAPTYSDSIFSPYIVEKYDRIGAAYKAASYPHLTMSNGSWIWQEADRWTSGFLPGSFYLLEERKGLCPNNEALNSVDWLTYGRHWRGECTRARPGVPGHSVLRGTQNWGDSNPTNVSAIAGVKNFAVLLANRYNGIVGCTRSWDSDGPEFHVIVDNMMNLERMQLLFKAADLSGNQTLIDMAISHANKTIANHVRPDGSSYQVVVYNENTGAIIRYYTNQGYAEDSTWTRDRSYRSSLGYIWIRQNDFDAPTPNRPADTSAATIAAEGLFILAEAESGNVTGEDYYKEQGVKLLVHNFKFALQPTWDSILSNGTSNARRNNTNTGLVYGDYYAIQAGNTMLKLGLASC</sequence>
<protein>
    <submittedName>
        <fullName evidence="4">D-4,5 unsaturated-glucuronyl hydrolase-like protein</fullName>
    </submittedName>
</protein>
<evidence type="ECO:0000313" key="4">
    <source>
        <dbReference type="EMBL" id="ELU36373.1"/>
    </source>
</evidence>
<dbReference type="STRING" id="983506.L8WHV6"/>
<dbReference type="GO" id="GO:0052757">
    <property type="term" value="F:chondroitin hydrolase activity"/>
    <property type="evidence" value="ECO:0007669"/>
    <property type="project" value="TreeGrafter"/>
</dbReference>